<dbReference type="AlphaFoldDB" id="A0A0G0PVH9"/>
<name>A0A0G0PVH9_9BACT</name>
<evidence type="ECO:0000256" key="2">
    <source>
        <dbReference type="ARBA" id="ARBA00022695"/>
    </source>
</evidence>
<sequence length="112" mass="13001">MEKIFKYKDLNKLLKTSGNKGFILVGGCFDILHFGHIKFLENAKKYGDKIIIALESDKRVRKLKGENRPFHKQTERAEILANLTLVDYIIMLPSFSKDSDYKKLVETIRPEV</sequence>
<reference evidence="4 5" key="1">
    <citation type="journal article" date="2015" name="Nature">
        <title>rRNA introns, odd ribosomes, and small enigmatic genomes across a large radiation of phyla.</title>
        <authorList>
            <person name="Brown C.T."/>
            <person name="Hug L.A."/>
            <person name="Thomas B.C."/>
            <person name="Sharon I."/>
            <person name="Castelle C.J."/>
            <person name="Singh A."/>
            <person name="Wilkins M.J."/>
            <person name="Williams K.H."/>
            <person name="Banfield J.F."/>
        </authorList>
    </citation>
    <scope>NUCLEOTIDE SEQUENCE [LARGE SCALE GENOMIC DNA]</scope>
</reference>
<proteinExistence type="predicted"/>
<dbReference type="GO" id="GO:0016779">
    <property type="term" value="F:nucleotidyltransferase activity"/>
    <property type="evidence" value="ECO:0007669"/>
    <property type="project" value="UniProtKB-KW"/>
</dbReference>
<dbReference type="Proteomes" id="UP000034539">
    <property type="component" value="Unassembled WGS sequence"/>
</dbReference>
<dbReference type="NCBIfam" id="TIGR00125">
    <property type="entry name" value="cyt_tran_rel"/>
    <property type="match status" value="1"/>
</dbReference>
<evidence type="ECO:0000313" key="5">
    <source>
        <dbReference type="Proteomes" id="UP000034539"/>
    </source>
</evidence>
<evidence type="ECO:0000259" key="3">
    <source>
        <dbReference type="Pfam" id="PF01467"/>
    </source>
</evidence>
<organism evidence="4 5">
    <name type="scientific">Candidatus Gottesmanbacteria bacterium GW2011_GWC2_39_8</name>
    <dbReference type="NCBI Taxonomy" id="1618450"/>
    <lineage>
        <taxon>Bacteria</taxon>
        <taxon>Candidatus Gottesmaniibacteriota</taxon>
    </lineage>
</organism>
<evidence type="ECO:0000313" key="4">
    <source>
        <dbReference type="EMBL" id="KKR32159.1"/>
    </source>
</evidence>
<dbReference type="EMBL" id="LBXN01000050">
    <property type="protein sequence ID" value="KKR32159.1"/>
    <property type="molecule type" value="Genomic_DNA"/>
</dbReference>
<protein>
    <submittedName>
        <fullName evidence="4">Glycerol-3-phosphate cytidyltransferase TagD</fullName>
    </submittedName>
</protein>
<dbReference type="InterPro" id="IPR004821">
    <property type="entry name" value="Cyt_trans-like"/>
</dbReference>
<dbReference type="SUPFAM" id="SSF52374">
    <property type="entry name" value="Nucleotidylyl transferase"/>
    <property type="match status" value="1"/>
</dbReference>
<dbReference type="Pfam" id="PF01467">
    <property type="entry name" value="CTP_transf_like"/>
    <property type="match status" value="1"/>
</dbReference>
<evidence type="ECO:0000256" key="1">
    <source>
        <dbReference type="ARBA" id="ARBA00022679"/>
    </source>
</evidence>
<dbReference type="InterPro" id="IPR014729">
    <property type="entry name" value="Rossmann-like_a/b/a_fold"/>
</dbReference>
<dbReference type="PANTHER" id="PTHR43793">
    <property type="entry name" value="FAD SYNTHASE"/>
    <property type="match status" value="1"/>
</dbReference>
<dbReference type="PANTHER" id="PTHR43793:SF2">
    <property type="entry name" value="BIFUNCTIONAL PROTEIN HLDE"/>
    <property type="match status" value="1"/>
</dbReference>
<dbReference type="InterPro" id="IPR050385">
    <property type="entry name" value="Archaeal_FAD_synthase"/>
</dbReference>
<keyword evidence="2" id="KW-0548">Nucleotidyltransferase</keyword>
<dbReference type="Gene3D" id="3.40.50.620">
    <property type="entry name" value="HUPs"/>
    <property type="match status" value="1"/>
</dbReference>
<accession>A0A0G0PVH9</accession>
<comment type="caution">
    <text evidence="4">The sequence shown here is derived from an EMBL/GenBank/DDBJ whole genome shotgun (WGS) entry which is preliminary data.</text>
</comment>
<gene>
    <name evidence="4" type="ORF">UT63_C0050G0008</name>
</gene>
<keyword evidence="1 4" id="KW-0808">Transferase</keyword>
<feature type="domain" description="Cytidyltransferase-like" evidence="3">
    <location>
        <begin position="24"/>
        <end position="95"/>
    </location>
</feature>
<feature type="non-terminal residue" evidence="4">
    <location>
        <position position="112"/>
    </location>
</feature>